<dbReference type="AlphaFoldDB" id="A0A517P6Y2"/>
<protein>
    <submittedName>
        <fullName evidence="1">Uncharacterized protein</fullName>
    </submittedName>
</protein>
<name>A0A517P6Y2_9PLAN</name>
<dbReference type="KEGG" id="acaf:CA12_12120"/>
<evidence type="ECO:0000313" key="1">
    <source>
        <dbReference type="EMBL" id="QDT15131.1"/>
    </source>
</evidence>
<evidence type="ECO:0000313" key="2">
    <source>
        <dbReference type="Proteomes" id="UP000318741"/>
    </source>
</evidence>
<reference evidence="1 2" key="1">
    <citation type="submission" date="2019-02" db="EMBL/GenBank/DDBJ databases">
        <title>Deep-cultivation of Planctomycetes and their phenomic and genomic characterization uncovers novel biology.</title>
        <authorList>
            <person name="Wiegand S."/>
            <person name="Jogler M."/>
            <person name="Boedeker C."/>
            <person name="Pinto D."/>
            <person name="Vollmers J."/>
            <person name="Rivas-Marin E."/>
            <person name="Kohn T."/>
            <person name="Peeters S.H."/>
            <person name="Heuer A."/>
            <person name="Rast P."/>
            <person name="Oberbeckmann S."/>
            <person name="Bunk B."/>
            <person name="Jeske O."/>
            <person name="Meyerdierks A."/>
            <person name="Storesund J.E."/>
            <person name="Kallscheuer N."/>
            <person name="Luecker S."/>
            <person name="Lage O.M."/>
            <person name="Pohl T."/>
            <person name="Merkel B.J."/>
            <person name="Hornburger P."/>
            <person name="Mueller R.-W."/>
            <person name="Bruemmer F."/>
            <person name="Labrenz M."/>
            <person name="Spormann A.M."/>
            <person name="Op den Camp H."/>
            <person name="Overmann J."/>
            <person name="Amann R."/>
            <person name="Jetten M.S.M."/>
            <person name="Mascher T."/>
            <person name="Medema M.H."/>
            <person name="Devos D.P."/>
            <person name="Kaster A.-K."/>
            <person name="Ovreas L."/>
            <person name="Rohde M."/>
            <person name="Galperin M.Y."/>
            <person name="Jogler C."/>
        </authorList>
    </citation>
    <scope>NUCLEOTIDE SEQUENCE [LARGE SCALE GENOMIC DNA]</scope>
    <source>
        <strain evidence="1 2">CA12</strain>
    </source>
</reference>
<sequence>MSVLSYRTGPTQLVRVPSDPAFTIRPGMLVGLFGSAIRPPSGTPWAGDVDATRSVFAEVFLGVAHSAAEAGVSQMVSVDLSPLAVYAPALEAGGCAFGAGLAPADAGGELSDDLLAPTGSRASAVGLALETAAADAPVVRAAFASVYSPAANTTKALGPS</sequence>
<organism evidence="1 2">
    <name type="scientific">Alienimonas californiensis</name>
    <dbReference type="NCBI Taxonomy" id="2527989"/>
    <lineage>
        <taxon>Bacteria</taxon>
        <taxon>Pseudomonadati</taxon>
        <taxon>Planctomycetota</taxon>
        <taxon>Planctomycetia</taxon>
        <taxon>Planctomycetales</taxon>
        <taxon>Planctomycetaceae</taxon>
        <taxon>Alienimonas</taxon>
    </lineage>
</organism>
<accession>A0A517P6Y2</accession>
<keyword evidence="2" id="KW-1185">Reference proteome</keyword>
<dbReference type="Proteomes" id="UP000318741">
    <property type="component" value="Chromosome"/>
</dbReference>
<dbReference type="EMBL" id="CP036265">
    <property type="protein sequence ID" value="QDT15131.1"/>
    <property type="molecule type" value="Genomic_DNA"/>
</dbReference>
<gene>
    <name evidence="1" type="ORF">CA12_12120</name>
</gene>
<dbReference type="OrthoDB" id="213201at2"/>
<proteinExistence type="predicted"/>
<dbReference type="RefSeq" id="WP_145357960.1">
    <property type="nucleotide sequence ID" value="NZ_CP036265.1"/>
</dbReference>